<dbReference type="AlphaFoldDB" id="A0A6A3AWX1"/>
<reference evidence="2" key="1">
    <citation type="submission" date="2019-09" db="EMBL/GenBank/DDBJ databases">
        <title>Draft genome information of white flower Hibiscus syriacus.</title>
        <authorList>
            <person name="Kim Y.-M."/>
        </authorList>
    </citation>
    <scope>NUCLEOTIDE SEQUENCE [LARGE SCALE GENOMIC DNA]</scope>
    <source>
        <strain evidence="2">YM2019G1</strain>
    </source>
</reference>
<dbReference type="GO" id="GO:0003676">
    <property type="term" value="F:nucleic acid binding"/>
    <property type="evidence" value="ECO:0007669"/>
    <property type="project" value="InterPro"/>
</dbReference>
<protein>
    <recommendedName>
        <fullName evidence="1">CSD domain-containing protein</fullName>
    </recommendedName>
</protein>
<dbReference type="InterPro" id="IPR002059">
    <property type="entry name" value="CSP_DNA-bd"/>
</dbReference>
<evidence type="ECO:0000259" key="1">
    <source>
        <dbReference type="Pfam" id="PF00313"/>
    </source>
</evidence>
<accession>A0A6A3AWX1</accession>
<dbReference type="InterPro" id="IPR012340">
    <property type="entry name" value="NA-bd_OB-fold"/>
</dbReference>
<dbReference type="Proteomes" id="UP000436088">
    <property type="component" value="Unassembled WGS sequence"/>
</dbReference>
<keyword evidence="3" id="KW-1185">Reference proteome</keyword>
<name>A0A6A3AWX1_HIBSY</name>
<gene>
    <name evidence="2" type="ORF">F3Y22_tig00110332pilonHSYRG01171</name>
</gene>
<comment type="caution">
    <text evidence="2">The sequence shown here is derived from an EMBL/GenBank/DDBJ whole genome shotgun (WGS) entry which is preliminary data.</text>
</comment>
<dbReference type="Gene3D" id="2.40.50.140">
    <property type="entry name" value="Nucleic acid-binding proteins"/>
    <property type="match status" value="1"/>
</dbReference>
<organism evidence="2 3">
    <name type="scientific">Hibiscus syriacus</name>
    <name type="common">Rose of Sharon</name>
    <dbReference type="NCBI Taxonomy" id="106335"/>
    <lineage>
        <taxon>Eukaryota</taxon>
        <taxon>Viridiplantae</taxon>
        <taxon>Streptophyta</taxon>
        <taxon>Embryophyta</taxon>
        <taxon>Tracheophyta</taxon>
        <taxon>Spermatophyta</taxon>
        <taxon>Magnoliopsida</taxon>
        <taxon>eudicotyledons</taxon>
        <taxon>Gunneridae</taxon>
        <taxon>Pentapetalae</taxon>
        <taxon>rosids</taxon>
        <taxon>malvids</taxon>
        <taxon>Malvales</taxon>
        <taxon>Malvaceae</taxon>
        <taxon>Malvoideae</taxon>
        <taxon>Hibiscus</taxon>
    </lineage>
</organism>
<feature type="domain" description="CSD" evidence="1">
    <location>
        <begin position="4"/>
        <end position="37"/>
    </location>
</feature>
<dbReference type="Pfam" id="PF00313">
    <property type="entry name" value="CSD"/>
    <property type="match status" value="1"/>
</dbReference>
<evidence type="ECO:0000313" key="3">
    <source>
        <dbReference type="Proteomes" id="UP000436088"/>
    </source>
</evidence>
<proteinExistence type="predicted"/>
<evidence type="ECO:0000313" key="2">
    <source>
        <dbReference type="EMBL" id="KAE8709244.1"/>
    </source>
</evidence>
<sequence>MGESKMTGKGFRSLADGEEVEFVIDSNEGRPKAVDVLAPTVILFAEPLDPNVEEFVAAADTVGGRRGGYGGGGLVFQVWESDI</sequence>
<dbReference type="EMBL" id="VEPZ02000937">
    <property type="protein sequence ID" value="KAE8709244.1"/>
    <property type="molecule type" value="Genomic_DNA"/>
</dbReference>